<feature type="compositionally biased region" description="Acidic residues" evidence="1">
    <location>
        <begin position="172"/>
        <end position="195"/>
    </location>
</feature>
<dbReference type="KEGG" id="aagg:ETAA8_24740"/>
<dbReference type="RefSeq" id="WP_145088230.1">
    <property type="nucleotide sequence ID" value="NZ_CP036274.1"/>
</dbReference>
<reference evidence="2 3" key="1">
    <citation type="submission" date="2019-02" db="EMBL/GenBank/DDBJ databases">
        <title>Deep-cultivation of Planctomycetes and their phenomic and genomic characterization uncovers novel biology.</title>
        <authorList>
            <person name="Wiegand S."/>
            <person name="Jogler M."/>
            <person name="Boedeker C."/>
            <person name="Pinto D."/>
            <person name="Vollmers J."/>
            <person name="Rivas-Marin E."/>
            <person name="Kohn T."/>
            <person name="Peeters S.H."/>
            <person name="Heuer A."/>
            <person name="Rast P."/>
            <person name="Oberbeckmann S."/>
            <person name="Bunk B."/>
            <person name="Jeske O."/>
            <person name="Meyerdierks A."/>
            <person name="Storesund J.E."/>
            <person name="Kallscheuer N."/>
            <person name="Luecker S."/>
            <person name="Lage O.M."/>
            <person name="Pohl T."/>
            <person name="Merkel B.J."/>
            <person name="Hornburger P."/>
            <person name="Mueller R.-W."/>
            <person name="Bruemmer F."/>
            <person name="Labrenz M."/>
            <person name="Spormann A.M."/>
            <person name="Op den Camp H."/>
            <person name="Overmann J."/>
            <person name="Amann R."/>
            <person name="Jetten M.S.M."/>
            <person name="Mascher T."/>
            <person name="Medema M.H."/>
            <person name="Devos D.P."/>
            <person name="Kaster A.-K."/>
            <person name="Ovreas L."/>
            <person name="Rohde M."/>
            <person name="Galperin M.Y."/>
            <person name="Jogler C."/>
        </authorList>
    </citation>
    <scope>NUCLEOTIDE SEQUENCE [LARGE SCALE GENOMIC DNA]</scope>
    <source>
        <strain evidence="2 3">ETA_A8</strain>
    </source>
</reference>
<organism evidence="2 3">
    <name type="scientific">Anatilimnocola aggregata</name>
    <dbReference type="NCBI Taxonomy" id="2528021"/>
    <lineage>
        <taxon>Bacteria</taxon>
        <taxon>Pseudomonadati</taxon>
        <taxon>Planctomycetota</taxon>
        <taxon>Planctomycetia</taxon>
        <taxon>Pirellulales</taxon>
        <taxon>Pirellulaceae</taxon>
        <taxon>Anatilimnocola</taxon>
    </lineage>
</organism>
<keyword evidence="3" id="KW-1185">Reference proteome</keyword>
<evidence type="ECO:0000313" key="3">
    <source>
        <dbReference type="Proteomes" id="UP000315017"/>
    </source>
</evidence>
<dbReference type="AlphaFoldDB" id="A0A517YAW9"/>
<protein>
    <submittedName>
        <fullName evidence="2">Uncharacterized protein</fullName>
    </submittedName>
</protein>
<accession>A0A517YAW9</accession>
<dbReference type="Proteomes" id="UP000315017">
    <property type="component" value="Chromosome"/>
</dbReference>
<sequence length="195" mass="22365">MSKSTPLTARPKKHLYLKRANDKLVCHCQCDEALITFPPQMDCPWCGCGWLFCCAKCRKAFSFAVAVELNESWEATALRDLQGRGPGFDAPTEDDVAAWVEAMQVMCEELELGEEYVYLDGWFIPTTVEEISMEGMHSYHEINCVPQVEALTDKSVVEELLSNEEYWTENQVPEDDEHEHEEGEDDEDEDDEEDR</sequence>
<dbReference type="EMBL" id="CP036274">
    <property type="protein sequence ID" value="QDU27387.1"/>
    <property type="molecule type" value="Genomic_DNA"/>
</dbReference>
<gene>
    <name evidence="2" type="ORF">ETAA8_24740</name>
</gene>
<feature type="region of interest" description="Disordered" evidence="1">
    <location>
        <begin position="164"/>
        <end position="195"/>
    </location>
</feature>
<proteinExistence type="predicted"/>
<evidence type="ECO:0000256" key="1">
    <source>
        <dbReference type="SAM" id="MobiDB-lite"/>
    </source>
</evidence>
<evidence type="ECO:0000313" key="2">
    <source>
        <dbReference type="EMBL" id="QDU27387.1"/>
    </source>
</evidence>
<dbReference type="OrthoDB" id="9783100at2"/>
<name>A0A517YAW9_9BACT</name>